<dbReference type="RefSeq" id="WP_002690953.1">
    <property type="nucleotide sequence ID" value="NZ_JH600070.1"/>
</dbReference>
<evidence type="ECO:0000256" key="2">
    <source>
        <dbReference type="SAM" id="SignalP"/>
    </source>
</evidence>
<feature type="signal peptide" evidence="2">
    <location>
        <begin position="1"/>
        <end position="18"/>
    </location>
</feature>
<keyword evidence="4" id="KW-1185">Reference proteome</keyword>
<evidence type="ECO:0000313" key="4">
    <source>
        <dbReference type="Proteomes" id="UP000005744"/>
    </source>
</evidence>
<dbReference type="HOGENOM" id="CLU_2421032_0_0_6"/>
<feature type="chain" id="PRO_5003669570" evidence="2">
    <location>
        <begin position="19"/>
        <end position="91"/>
    </location>
</feature>
<dbReference type="AlphaFoldDB" id="I3CJ34"/>
<evidence type="ECO:0000256" key="1">
    <source>
        <dbReference type="ARBA" id="ARBA00022729"/>
    </source>
</evidence>
<accession>I3CJ34</accession>
<keyword evidence="1 2" id="KW-0732">Signal</keyword>
<organism evidence="3 4">
    <name type="scientific">Beggiatoa alba B18LD</name>
    <dbReference type="NCBI Taxonomy" id="395493"/>
    <lineage>
        <taxon>Bacteria</taxon>
        <taxon>Pseudomonadati</taxon>
        <taxon>Pseudomonadota</taxon>
        <taxon>Gammaproteobacteria</taxon>
        <taxon>Thiotrichales</taxon>
        <taxon>Thiotrichaceae</taxon>
        <taxon>Beggiatoa</taxon>
    </lineage>
</organism>
<dbReference type="Proteomes" id="UP000005744">
    <property type="component" value="Unassembled WGS sequence"/>
</dbReference>
<dbReference type="InterPro" id="IPR037873">
    <property type="entry name" value="BamE-like"/>
</dbReference>
<dbReference type="Gene3D" id="3.30.1450.10">
    <property type="match status" value="1"/>
</dbReference>
<protein>
    <submittedName>
        <fullName evidence="3">Small protein A (TmRNA-binding)</fullName>
    </submittedName>
</protein>
<evidence type="ECO:0000313" key="3">
    <source>
        <dbReference type="EMBL" id="EIJ43627.1"/>
    </source>
</evidence>
<sequence length="91" mass="10214">MRYIIRLAMLCFLLFGLAGCMGSSISQNNFDKIEVGMTDTKVKEIMGEPDRSKVAGVTALGTEAYWDGEKASIRVQFVDGLVYKKEWIDKK</sequence>
<reference evidence="3 4" key="1">
    <citation type="submission" date="2011-11" db="EMBL/GenBank/DDBJ databases">
        <title>Improved High-Quality Draft sequence of Beggiatoa alba B18lD.</title>
        <authorList>
            <consortium name="US DOE Joint Genome Institute"/>
            <person name="Lucas S."/>
            <person name="Han J."/>
            <person name="Lapidus A."/>
            <person name="Cheng J.-F."/>
            <person name="Goodwin L."/>
            <person name="Pitluck S."/>
            <person name="Peters L."/>
            <person name="Mikhailova N."/>
            <person name="Held B."/>
            <person name="Detter J.C."/>
            <person name="Han C."/>
            <person name="Tapia R."/>
            <person name="Land M."/>
            <person name="Hauser L."/>
            <person name="Kyrpides N."/>
            <person name="Ivanova N."/>
            <person name="Pagani I."/>
            <person name="Samuel K."/>
            <person name="Teske A."/>
            <person name="Mueller J."/>
            <person name="Woyke T."/>
        </authorList>
    </citation>
    <scope>NUCLEOTIDE SEQUENCE [LARGE SCALE GENOMIC DNA]</scope>
    <source>
        <strain evidence="3 4">B18LD</strain>
    </source>
</reference>
<dbReference type="PROSITE" id="PS51257">
    <property type="entry name" value="PROKAR_LIPOPROTEIN"/>
    <property type="match status" value="1"/>
</dbReference>
<dbReference type="EMBL" id="JH600070">
    <property type="protein sequence ID" value="EIJ43627.1"/>
    <property type="molecule type" value="Genomic_DNA"/>
</dbReference>
<name>I3CJ34_9GAMM</name>
<proteinExistence type="predicted"/>
<dbReference type="OrthoDB" id="5422169at2"/>
<gene>
    <name evidence="3" type="ORF">BegalDRAFT_2792</name>
</gene>